<dbReference type="RefSeq" id="WP_205278707.1">
    <property type="nucleotide sequence ID" value="NZ_JAFFPU010000022.1"/>
</dbReference>
<keyword evidence="1" id="KW-0418">Kinase</keyword>
<comment type="caution">
    <text evidence="1">The sequence shown here is derived from an EMBL/GenBank/DDBJ whole genome shotgun (WGS) entry which is preliminary data.</text>
</comment>
<name>A0ABS2U849_9LEPT</name>
<dbReference type="SUPFAM" id="SSF53756">
    <property type="entry name" value="UDP-Glycosyltransferase/glycogen phosphorylase"/>
    <property type="match status" value="1"/>
</dbReference>
<organism evidence="1 2">
    <name type="scientific">Leptospira ainlahdjerensis</name>
    <dbReference type="NCBI Taxonomy" id="2810033"/>
    <lineage>
        <taxon>Bacteria</taxon>
        <taxon>Pseudomonadati</taxon>
        <taxon>Spirochaetota</taxon>
        <taxon>Spirochaetia</taxon>
        <taxon>Leptospirales</taxon>
        <taxon>Leptospiraceae</taxon>
        <taxon>Leptospira</taxon>
    </lineage>
</organism>
<protein>
    <submittedName>
        <fullName evidence="1">Sugar kinase</fullName>
    </submittedName>
</protein>
<sequence>MKITYYVSSHGFGHISRSMEIILYLLRSFPELEIDLVTMREEFLKTLALGESDSLFLKRLRTRKKNMDVGMIQKDSLSIDIRGTEIAIEEFNTQKSYLQISEIEACLDFETDLIISDSASLPFNVADKLKIPSLFIGNFTWDFIYGGYQKESPLLSQTAAALFEEYYLATFGLLLPFACPANSLPEQKNIGLVGRRPNLDKANAKEFFKLPNDKINLLFSFGAYGVATDHFHWKELDPNRYRIVISGGTDFDLSQIPEKQKEGILSFANVHYPDLLTACDYVITKPGYGILSESIYAETPLLYTDRGNFPEVPYLHRALKEEIPSAYLSNEELFSFQFDRTIENAKTWKGKPSPRFEKDGREDVQHAVSVFLKLV</sequence>
<dbReference type="PANTHER" id="PTHR38134:SF2">
    <property type="entry name" value="GALACTOKINASE"/>
    <property type="match status" value="1"/>
</dbReference>
<evidence type="ECO:0000313" key="1">
    <source>
        <dbReference type="EMBL" id="MBM9576540.1"/>
    </source>
</evidence>
<proteinExistence type="predicted"/>
<gene>
    <name evidence="1" type="ORF">JWG45_05165</name>
</gene>
<accession>A0ABS2U849</accession>
<keyword evidence="2" id="KW-1185">Reference proteome</keyword>
<dbReference type="EMBL" id="JAFFPU010000022">
    <property type="protein sequence ID" value="MBM9576540.1"/>
    <property type="molecule type" value="Genomic_DNA"/>
</dbReference>
<evidence type="ECO:0000313" key="2">
    <source>
        <dbReference type="Proteomes" id="UP000724686"/>
    </source>
</evidence>
<dbReference type="Proteomes" id="UP000724686">
    <property type="component" value="Unassembled WGS sequence"/>
</dbReference>
<reference evidence="1 2" key="1">
    <citation type="submission" date="2021-02" db="EMBL/GenBank/DDBJ databases">
        <title>Leptospira ainlahdjerensis sp. nov., Leptospira ainazelensis sp. nov., Leptospira abararensis sp. nov. and Leptospira chreensis sp. nov., four new species isolated from water sources in Algeria.</title>
        <authorList>
            <person name="Amara Korba A."/>
            <person name="Kainiu M."/>
            <person name="Vincent A.T."/>
            <person name="Mariet J.-F."/>
            <person name="Veyrier F.J."/>
            <person name="Goarant C."/>
            <person name="Picardeau M."/>
        </authorList>
    </citation>
    <scope>NUCLEOTIDE SEQUENCE [LARGE SCALE GENOMIC DNA]</scope>
    <source>
        <strain evidence="1 2">201903070</strain>
    </source>
</reference>
<dbReference type="PANTHER" id="PTHR38134">
    <property type="entry name" value="SLR1395 PROTEIN"/>
    <property type="match status" value="1"/>
</dbReference>
<dbReference type="GO" id="GO:0016301">
    <property type="term" value="F:kinase activity"/>
    <property type="evidence" value="ECO:0007669"/>
    <property type="project" value="UniProtKB-KW"/>
</dbReference>
<keyword evidence="1" id="KW-0808">Transferase</keyword>
<dbReference type="InterPro" id="IPR053205">
    <property type="entry name" value="GHMP_kinase_L-arabinokinase"/>
</dbReference>